<evidence type="ECO:0000259" key="18">
    <source>
        <dbReference type="PROSITE" id="PS51387"/>
    </source>
</evidence>
<dbReference type="GO" id="GO:0009252">
    <property type="term" value="P:peptidoglycan biosynthetic process"/>
    <property type="evidence" value="ECO:0007669"/>
    <property type="project" value="UniProtKB-UniRule"/>
</dbReference>
<evidence type="ECO:0000256" key="11">
    <source>
        <dbReference type="ARBA" id="ARBA00022960"/>
    </source>
</evidence>
<feature type="active site" evidence="17">
    <location>
        <position position="349"/>
    </location>
</feature>
<evidence type="ECO:0000256" key="2">
    <source>
        <dbReference type="ARBA" id="ARBA00003921"/>
    </source>
</evidence>
<dbReference type="SUPFAM" id="SSF56176">
    <property type="entry name" value="FAD-binding/transporter-associated domain-like"/>
    <property type="match status" value="1"/>
</dbReference>
<protein>
    <recommendedName>
        <fullName evidence="17">UDP-N-acetylenolpyruvoylglucosamine reductase</fullName>
        <ecNumber evidence="17">1.3.1.98</ecNumber>
    </recommendedName>
    <alternativeName>
        <fullName evidence="17">UDP-N-acetylmuramate dehydrogenase</fullName>
    </alternativeName>
</protein>
<feature type="active site" description="Proton donor" evidence="17">
    <location>
        <position position="243"/>
    </location>
</feature>
<evidence type="ECO:0000256" key="1">
    <source>
        <dbReference type="ARBA" id="ARBA00001974"/>
    </source>
</evidence>
<comment type="pathway">
    <text evidence="4 17">Cell wall biogenesis; peptidoglycan biosynthesis.</text>
</comment>
<dbReference type="NCBIfam" id="TIGR00179">
    <property type="entry name" value="murB"/>
    <property type="match status" value="1"/>
</dbReference>
<comment type="catalytic activity">
    <reaction evidence="16 17">
        <text>UDP-N-acetyl-alpha-D-muramate + NADP(+) = UDP-N-acetyl-3-O-(1-carboxyvinyl)-alpha-D-glucosamine + NADPH + H(+)</text>
        <dbReference type="Rhea" id="RHEA:12248"/>
        <dbReference type="ChEBI" id="CHEBI:15378"/>
        <dbReference type="ChEBI" id="CHEBI:57783"/>
        <dbReference type="ChEBI" id="CHEBI:58349"/>
        <dbReference type="ChEBI" id="CHEBI:68483"/>
        <dbReference type="ChEBI" id="CHEBI:70757"/>
        <dbReference type="EC" id="1.3.1.98"/>
    </reaction>
</comment>
<dbReference type="Proteomes" id="UP000256253">
    <property type="component" value="Unassembled WGS sequence"/>
</dbReference>
<dbReference type="GO" id="GO:0008360">
    <property type="term" value="P:regulation of cell shape"/>
    <property type="evidence" value="ECO:0007669"/>
    <property type="project" value="UniProtKB-KW"/>
</dbReference>
<evidence type="ECO:0000256" key="16">
    <source>
        <dbReference type="ARBA" id="ARBA00048914"/>
    </source>
</evidence>
<organism evidence="19 20">
    <name type="scientific">Calidifontibacter indicus</name>
    <dbReference type="NCBI Taxonomy" id="419650"/>
    <lineage>
        <taxon>Bacteria</taxon>
        <taxon>Bacillati</taxon>
        <taxon>Actinomycetota</taxon>
        <taxon>Actinomycetes</taxon>
        <taxon>Micrococcales</taxon>
        <taxon>Dermacoccaceae</taxon>
        <taxon>Calidifontibacter</taxon>
    </lineage>
</organism>
<feature type="domain" description="FAD-binding PCMH-type" evidence="18">
    <location>
        <begin position="17"/>
        <end position="226"/>
    </location>
</feature>
<keyword evidence="14 17" id="KW-0131">Cell cycle</keyword>
<dbReference type="EMBL" id="QTUA01000001">
    <property type="protein sequence ID" value="REF32159.1"/>
    <property type="molecule type" value="Genomic_DNA"/>
</dbReference>
<keyword evidence="13 17" id="KW-0560">Oxidoreductase</keyword>
<keyword evidence="20" id="KW-1185">Reference proteome</keyword>
<evidence type="ECO:0000256" key="13">
    <source>
        <dbReference type="ARBA" id="ARBA00023002"/>
    </source>
</evidence>
<dbReference type="GO" id="GO:0071555">
    <property type="term" value="P:cell wall organization"/>
    <property type="evidence" value="ECO:0007669"/>
    <property type="project" value="UniProtKB-KW"/>
</dbReference>
<dbReference type="InterPro" id="IPR006094">
    <property type="entry name" value="Oxid_FAD_bind_N"/>
</dbReference>
<dbReference type="RefSeq" id="WP_115923905.1">
    <property type="nucleotide sequence ID" value="NZ_QTUA01000001.1"/>
</dbReference>
<keyword evidence="11 17" id="KW-0133">Cell shape</keyword>
<dbReference type="Pfam" id="PF02873">
    <property type="entry name" value="MurB_C"/>
    <property type="match status" value="1"/>
</dbReference>
<comment type="caution">
    <text evidence="19">The sequence shown here is derived from an EMBL/GenBank/DDBJ whole genome shotgun (WGS) entry which is preliminary data.</text>
</comment>
<dbReference type="PANTHER" id="PTHR21071:SF4">
    <property type="entry name" value="UDP-N-ACETYLENOLPYRUVOYLGLUCOSAMINE REDUCTASE"/>
    <property type="match status" value="1"/>
</dbReference>
<evidence type="ECO:0000256" key="8">
    <source>
        <dbReference type="ARBA" id="ARBA00022630"/>
    </source>
</evidence>
<dbReference type="InterPro" id="IPR003170">
    <property type="entry name" value="MurB"/>
</dbReference>
<evidence type="ECO:0000256" key="15">
    <source>
        <dbReference type="ARBA" id="ARBA00023316"/>
    </source>
</evidence>
<dbReference type="InterPro" id="IPR016169">
    <property type="entry name" value="FAD-bd_PCMH_sub2"/>
</dbReference>
<dbReference type="InterPro" id="IPR036318">
    <property type="entry name" value="FAD-bd_PCMH-like_sf"/>
</dbReference>
<evidence type="ECO:0000256" key="3">
    <source>
        <dbReference type="ARBA" id="ARBA00004496"/>
    </source>
</evidence>
<dbReference type="InterPro" id="IPR011601">
    <property type="entry name" value="MurB_C"/>
</dbReference>
<evidence type="ECO:0000313" key="20">
    <source>
        <dbReference type="Proteomes" id="UP000256253"/>
    </source>
</evidence>
<keyword evidence="7 17" id="KW-0132">Cell division</keyword>
<comment type="similarity">
    <text evidence="5 17">Belongs to the MurB family.</text>
</comment>
<comment type="cofactor">
    <cofactor evidence="1 17">
        <name>FAD</name>
        <dbReference type="ChEBI" id="CHEBI:57692"/>
    </cofactor>
</comment>
<evidence type="ECO:0000256" key="14">
    <source>
        <dbReference type="ARBA" id="ARBA00023306"/>
    </source>
</evidence>
<dbReference type="GO" id="GO:0005829">
    <property type="term" value="C:cytosol"/>
    <property type="evidence" value="ECO:0007669"/>
    <property type="project" value="TreeGrafter"/>
</dbReference>
<sequence>MQEAHDVALATITTMHVGGPARRLVTAESTDDIVDAVREVDDADEPLLVVSGGSNLVISDAGFAGTVVRIASQGITLESGDNCGGAMVRVAAGENWDDFVARACSEGWSGIEALSGIPGLAGATPVQNVGAYGQEVAQTIAEVRTYDRHTQQIRTFANAACNFTYRHSVFKATDRFVVLDVLFQLKIADLSAPVAYADLATGLGVEQGQRVPLGDAREAVLAQRRKRGMVLDPADHDTWSCGSFFTNPILTAARFAELEKRAAERLGPDGPTPPRFDAADGMVKTSAAWLIDKGGFGKGYGMPGPAALSTKHTLAVTNRGDATASDIADLARTVRDGVRDAFGVELVNEPVFVGHEL</sequence>
<comment type="function">
    <text evidence="2 17">Cell wall formation.</text>
</comment>
<dbReference type="PANTHER" id="PTHR21071">
    <property type="entry name" value="UDP-N-ACETYLENOLPYRUVOYLGLUCOSAMINE REDUCTASE"/>
    <property type="match status" value="1"/>
</dbReference>
<dbReference type="EC" id="1.3.1.98" evidence="17"/>
<keyword evidence="8 17" id="KW-0285">Flavoprotein</keyword>
<accession>A0A3D9US51</accession>
<evidence type="ECO:0000256" key="7">
    <source>
        <dbReference type="ARBA" id="ARBA00022618"/>
    </source>
</evidence>
<dbReference type="InterPro" id="IPR016166">
    <property type="entry name" value="FAD-bd_PCMH"/>
</dbReference>
<evidence type="ECO:0000256" key="4">
    <source>
        <dbReference type="ARBA" id="ARBA00004752"/>
    </source>
</evidence>
<evidence type="ECO:0000313" key="19">
    <source>
        <dbReference type="EMBL" id="REF32159.1"/>
    </source>
</evidence>
<dbReference type="OrthoDB" id="9804753at2"/>
<keyword evidence="6 17" id="KW-0963">Cytoplasm</keyword>
<dbReference type="GO" id="GO:0071949">
    <property type="term" value="F:FAD binding"/>
    <property type="evidence" value="ECO:0007669"/>
    <property type="project" value="InterPro"/>
</dbReference>
<dbReference type="InterPro" id="IPR036635">
    <property type="entry name" value="MurB_C_sf"/>
</dbReference>
<dbReference type="Pfam" id="PF01565">
    <property type="entry name" value="FAD_binding_4"/>
    <property type="match status" value="1"/>
</dbReference>
<dbReference type="UniPathway" id="UPA00219"/>
<dbReference type="SUPFAM" id="SSF56194">
    <property type="entry name" value="Uridine diphospho-N-Acetylenolpyruvylglucosamine reductase, MurB, C-terminal domain"/>
    <property type="match status" value="1"/>
</dbReference>
<keyword evidence="12 17" id="KW-0573">Peptidoglycan synthesis</keyword>
<reference evidence="19 20" key="1">
    <citation type="submission" date="2018-08" db="EMBL/GenBank/DDBJ databases">
        <title>Sequencing the genomes of 1000 actinobacteria strains.</title>
        <authorList>
            <person name="Klenk H.-P."/>
        </authorList>
    </citation>
    <scope>NUCLEOTIDE SEQUENCE [LARGE SCALE GENOMIC DNA]</scope>
    <source>
        <strain evidence="19 20">DSM 22967</strain>
    </source>
</reference>
<dbReference type="Gene3D" id="3.90.78.10">
    <property type="entry name" value="UDP-N-acetylenolpyruvoylglucosamine reductase, C-terminal domain"/>
    <property type="match status" value="1"/>
</dbReference>
<evidence type="ECO:0000256" key="10">
    <source>
        <dbReference type="ARBA" id="ARBA00022857"/>
    </source>
</evidence>
<dbReference type="InterPro" id="IPR016167">
    <property type="entry name" value="FAD-bd_PCMH_sub1"/>
</dbReference>
<dbReference type="NCBIfam" id="NF010478">
    <property type="entry name" value="PRK13903.1"/>
    <property type="match status" value="1"/>
</dbReference>
<dbReference type="PROSITE" id="PS51387">
    <property type="entry name" value="FAD_PCMH"/>
    <property type="match status" value="1"/>
</dbReference>
<dbReference type="AlphaFoldDB" id="A0A3D9US51"/>
<dbReference type="HAMAP" id="MF_00037">
    <property type="entry name" value="MurB"/>
    <property type="match status" value="1"/>
</dbReference>
<proteinExistence type="inferred from homology"/>
<evidence type="ECO:0000256" key="17">
    <source>
        <dbReference type="HAMAP-Rule" id="MF_00037"/>
    </source>
</evidence>
<dbReference type="GO" id="GO:0008762">
    <property type="term" value="F:UDP-N-acetylmuramate dehydrogenase activity"/>
    <property type="evidence" value="ECO:0007669"/>
    <property type="project" value="UniProtKB-UniRule"/>
</dbReference>
<gene>
    <name evidence="17" type="primary">murB</name>
    <name evidence="19" type="ORF">DFJ65_3257</name>
</gene>
<keyword evidence="9 17" id="KW-0274">FAD</keyword>
<keyword evidence="15 17" id="KW-0961">Cell wall biogenesis/degradation</keyword>
<name>A0A3D9US51_9MICO</name>
<evidence type="ECO:0000256" key="12">
    <source>
        <dbReference type="ARBA" id="ARBA00022984"/>
    </source>
</evidence>
<dbReference type="GO" id="GO:0051301">
    <property type="term" value="P:cell division"/>
    <property type="evidence" value="ECO:0007669"/>
    <property type="project" value="UniProtKB-KW"/>
</dbReference>
<comment type="subcellular location">
    <subcellularLocation>
        <location evidence="3 17">Cytoplasm</location>
    </subcellularLocation>
</comment>
<evidence type="ECO:0000256" key="9">
    <source>
        <dbReference type="ARBA" id="ARBA00022827"/>
    </source>
</evidence>
<evidence type="ECO:0000256" key="6">
    <source>
        <dbReference type="ARBA" id="ARBA00022490"/>
    </source>
</evidence>
<evidence type="ECO:0000256" key="5">
    <source>
        <dbReference type="ARBA" id="ARBA00010485"/>
    </source>
</evidence>
<feature type="active site" evidence="17">
    <location>
        <position position="166"/>
    </location>
</feature>
<dbReference type="Gene3D" id="3.30.465.10">
    <property type="match status" value="1"/>
</dbReference>
<keyword evidence="10 17" id="KW-0521">NADP</keyword>
<dbReference type="Gene3D" id="3.30.43.10">
    <property type="entry name" value="Uridine Diphospho-n-acetylenolpyruvylglucosamine Reductase, domain 2"/>
    <property type="match status" value="1"/>
</dbReference>